<dbReference type="InterPro" id="IPR045851">
    <property type="entry name" value="AMP-bd_C_sf"/>
</dbReference>
<dbReference type="Pfam" id="PF13193">
    <property type="entry name" value="AMP-binding_C"/>
    <property type="match status" value="1"/>
</dbReference>
<dbReference type="SUPFAM" id="SSF56801">
    <property type="entry name" value="Acetyl-CoA synthetase-like"/>
    <property type="match status" value="1"/>
</dbReference>
<evidence type="ECO:0000256" key="2">
    <source>
        <dbReference type="ARBA" id="ARBA00022598"/>
    </source>
</evidence>
<dbReference type="Gene3D" id="3.30.300.30">
    <property type="match status" value="1"/>
</dbReference>
<proteinExistence type="inferred from homology"/>
<feature type="domain" description="AMP-binding enzyme C-terminal" evidence="4">
    <location>
        <begin position="452"/>
        <end position="527"/>
    </location>
</feature>
<dbReference type="RefSeq" id="WP_182839947.1">
    <property type="nucleotide sequence ID" value="NZ_BAAABQ010000008.1"/>
</dbReference>
<feature type="domain" description="AMP-dependent synthetase/ligase" evidence="3">
    <location>
        <begin position="46"/>
        <end position="400"/>
    </location>
</feature>
<evidence type="ECO:0000256" key="1">
    <source>
        <dbReference type="ARBA" id="ARBA00006432"/>
    </source>
</evidence>
<dbReference type="Gene3D" id="3.40.50.12780">
    <property type="entry name" value="N-terminal domain of ligase-like"/>
    <property type="match status" value="1"/>
</dbReference>
<comment type="similarity">
    <text evidence="1">Belongs to the ATP-dependent AMP-binding enzyme family.</text>
</comment>
<sequence>MLKALTESYWPADTSAPVLDLTTGDLLREAVRDAGSQTALIEIAPPDTRSLSGAERTDRQWTYRQLLAEAEQCAHWLLTRFSPGERITVWAPNIPEWIILQYGAALTGLVVVTANPALRAAELRYVLEQSRSAGLFHTAAFRGSDMTAIAQDAARGLPHLRAAVCFADWQTTVRAHQDSGSLPEVRPGDPAQIQYTSGTTGFPKGALLHHRGLVTNAKFMIDRAQLPERGTMASAAPLFHTAGCAMGVLGSAHQRASYVLCQLFDPTLVLTATQDHRADLLGGVPTMLTAILNHPDFEQFDMSHLSQVLSGGSPIPPELVRHVEDRFGARFTAVYGQTELSPVITQTSPDDSPNDKANTAGRPLPQVEITIRDPQTGDIVPVGQPGEICARGYQAMLGYFEMPERTAETIDQAGWVHTGDLGTFDERGYLKVTGRLKDMIIRGGENIYATDIEQVLFTHPGVRDVAVIGLPDPTWGEIVAAVLVPAEPGQTPTVTELHDFCRAQLAPHKTPTRWFQTTELPLTGSGKVQKHRLREQVDHVGLQELQRQPRTPPAQTAIR</sequence>
<dbReference type="PANTHER" id="PTHR43201">
    <property type="entry name" value="ACYL-COA SYNTHETASE"/>
    <property type="match status" value="1"/>
</dbReference>
<dbReference type="PANTHER" id="PTHR43201:SF5">
    <property type="entry name" value="MEDIUM-CHAIN ACYL-COA LIGASE ACSF2, MITOCHONDRIAL"/>
    <property type="match status" value="1"/>
</dbReference>
<comment type="caution">
    <text evidence="5">The sequence shown here is derived from an EMBL/GenBank/DDBJ whole genome shotgun (WGS) entry which is preliminary data.</text>
</comment>
<organism evidence="5 6">
    <name type="scientific">Kutzneria viridogrisea</name>
    <dbReference type="NCBI Taxonomy" id="47990"/>
    <lineage>
        <taxon>Bacteria</taxon>
        <taxon>Bacillati</taxon>
        <taxon>Actinomycetota</taxon>
        <taxon>Actinomycetes</taxon>
        <taxon>Pseudonocardiales</taxon>
        <taxon>Pseudonocardiaceae</taxon>
        <taxon>Kutzneria</taxon>
    </lineage>
</organism>
<keyword evidence="2 5" id="KW-0436">Ligase</keyword>
<dbReference type="InterPro" id="IPR042099">
    <property type="entry name" value="ANL_N_sf"/>
</dbReference>
<dbReference type="InterPro" id="IPR000873">
    <property type="entry name" value="AMP-dep_synth/lig_dom"/>
</dbReference>
<evidence type="ECO:0000313" key="5">
    <source>
        <dbReference type="EMBL" id="MBA8930564.1"/>
    </source>
</evidence>
<dbReference type="Pfam" id="PF00501">
    <property type="entry name" value="AMP-binding"/>
    <property type="match status" value="1"/>
</dbReference>
<reference evidence="5 6" key="1">
    <citation type="submission" date="2020-08" db="EMBL/GenBank/DDBJ databases">
        <title>Genomic Encyclopedia of Archaeal and Bacterial Type Strains, Phase II (KMG-II): from individual species to whole genera.</title>
        <authorList>
            <person name="Goeker M."/>
        </authorList>
    </citation>
    <scope>NUCLEOTIDE SEQUENCE [LARGE SCALE GENOMIC DNA]</scope>
    <source>
        <strain evidence="5 6">DSM 43850</strain>
    </source>
</reference>
<dbReference type="EMBL" id="JACJID010000007">
    <property type="protein sequence ID" value="MBA8930564.1"/>
    <property type="molecule type" value="Genomic_DNA"/>
</dbReference>
<protein>
    <submittedName>
        <fullName evidence="5">Acyl-CoA synthetase (AMP-forming)/AMP-acid ligase II</fullName>
    </submittedName>
</protein>
<evidence type="ECO:0000259" key="3">
    <source>
        <dbReference type="Pfam" id="PF00501"/>
    </source>
</evidence>
<dbReference type="InterPro" id="IPR025110">
    <property type="entry name" value="AMP-bd_C"/>
</dbReference>
<name>A0ABR6BVG1_9PSEU</name>
<evidence type="ECO:0000259" key="4">
    <source>
        <dbReference type="Pfam" id="PF13193"/>
    </source>
</evidence>
<dbReference type="GO" id="GO:0016874">
    <property type="term" value="F:ligase activity"/>
    <property type="evidence" value="ECO:0007669"/>
    <property type="project" value="UniProtKB-KW"/>
</dbReference>
<gene>
    <name evidence="5" type="ORF">BC739_007811</name>
</gene>
<keyword evidence="6" id="KW-1185">Reference proteome</keyword>
<accession>A0ABR6BVG1</accession>
<evidence type="ECO:0000313" key="6">
    <source>
        <dbReference type="Proteomes" id="UP000517916"/>
    </source>
</evidence>
<dbReference type="InterPro" id="IPR020845">
    <property type="entry name" value="AMP-binding_CS"/>
</dbReference>
<dbReference type="PROSITE" id="PS00455">
    <property type="entry name" value="AMP_BINDING"/>
    <property type="match status" value="1"/>
</dbReference>
<dbReference type="Proteomes" id="UP000517916">
    <property type="component" value="Unassembled WGS sequence"/>
</dbReference>